<comment type="pathway">
    <text evidence="3 14 15">Cofactor biosynthesis; coenzyme A biosynthesis; CoA from (R)-pantothenate: step 1/5.</text>
</comment>
<dbReference type="Gene3D" id="3.40.50.300">
    <property type="entry name" value="P-loop containing nucleotide triphosphate hydrolases"/>
    <property type="match status" value="1"/>
</dbReference>
<comment type="caution">
    <text evidence="17">The sequence shown here is derived from an EMBL/GenBank/DDBJ whole genome shotgun (WGS) entry which is preliminary data.</text>
</comment>
<dbReference type="InterPro" id="IPR004566">
    <property type="entry name" value="PanK"/>
</dbReference>
<accession>A0ABS2TGI5</accession>
<evidence type="ECO:0000256" key="14">
    <source>
        <dbReference type="HAMAP-Rule" id="MF_00215"/>
    </source>
</evidence>
<dbReference type="InterPro" id="IPR027417">
    <property type="entry name" value="P-loop_NTPase"/>
</dbReference>
<sequence length="317" mass="35643">MTLHPATTPLDPFLHLTREHWDSLAQSTPLPLQTEEVARLSSLGDPIDLEEVDTVYRPLSALIQLHVEAALRRHENVTDFMKTTEPHTPFVIAIAGSVAVGKSSTARLLQVLLERWPSTPRVELVTTDGFLLPNAVLEERGIMHRKGFPDSYDRKAFIRFMRSIKAGFSPNDLPVYDHVVYDIVPGEKQVVRECDILIVEGLNVLQPPRLGGGGQLSAVSDYFDMSIYVDADADNIREWYIRRFIKLQSTAFNDPNSYFARYADLTEDQARDIAGTIWASVNAPNLVDNIEPTKSRATVILRKGGDHRMESVHVRKS</sequence>
<keyword evidence="8 14" id="KW-0808">Transferase</keyword>
<evidence type="ECO:0000256" key="7">
    <source>
        <dbReference type="ARBA" id="ARBA00022490"/>
    </source>
</evidence>
<dbReference type="RefSeq" id="WP_187996906.1">
    <property type="nucleotide sequence ID" value="NZ_JACEXG010000005.1"/>
</dbReference>
<keyword evidence="18" id="KW-1185">Reference proteome</keyword>
<keyword evidence="12 14" id="KW-0173">Coenzyme A biosynthesis</keyword>
<dbReference type="GO" id="GO:0004594">
    <property type="term" value="F:pantothenate kinase activity"/>
    <property type="evidence" value="ECO:0007669"/>
    <property type="project" value="UniProtKB-EC"/>
</dbReference>
<dbReference type="CDD" id="cd02025">
    <property type="entry name" value="PanK"/>
    <property type="match status" value="1"/>
</dbReference>
<keyword evidence="11 14" id="KW-0067">ATP-binding</keyword>
<dbReference type="PANTHER" id="PTHR10285">
    <property type="entry name" value="URIDINE KINASE"/>
    <property type="match status" value="1"/>
</dbReference>
<evidence type="ECO:0000256" key="13">
    <source>
        <dbReference type="ARBA" id="ARBA00032866"/>
    </source>
</evidence>
<comment type="similarity">
    <text evidence="4 14 15">Belongs to the prokaryotic pantothenate kinase family.</text>
</comment>
<evidence type="ECO:0000256" key="9">
    <source>
        <dbReference type="ARBA" id="ARBA00022741"/>
    </source>
</evidence>
<dbReference type="NCBIfam" id="TIGR00554">
    <property type="entry name" value="panK_bact"/>
    <property type="match status" value="1"/>
</dbReference>
<feature type="binding site" evidence="14">
    <location>
        <begin position="96"/>
        <end position="103"/>
    </location>
    <ligand>
        <name>ATP</name>
        <dbReference type="ChEBI" id="CHEBI:30616"/>
    </ligand>
</feature>
<evidence type="ECO:0000256" key="10">
    <source>
        <dbReference type="ARBA" id="ARBA00022777"/>
    </source>
</evidence>
<dbReference type="HAMAP" id="MF_00215">
    <property type="entry name" value="Pantothen_kinase_1"/>
    <property type="match status" value="1"/>
</dbReference>
<evidence type="ECO:0000256" key="8">
    <source>
        <dbReference type="ARBA" id="ARBA00022679"/>
    </source>
</evidence>
<proteinExistence type="inferred from homology"/>
<keyword evidence="7 14" id="KW-0963">Cytoplasm</keyword>
<evidence type="ECO:0000256" key="3">
    <source>
        <dbReference type="ARBA" id="ARBA00005225"/>
    </source>
</evidence>
<evidence type="ECO:0000313" key="18">
    <source>
        <dbReference type="Proteomes" id="UP000705983"/>
    </source>
</evidence>
<feature type="domain" description="Phosphoribulokinase/uridine kinase" evidence="16">
    <location>
        <begin position="91"/>
        <end position="243"/>
    </location>
</feature>
<evidence type="ECO:0000256" key="4">
    <source>
        <dbReference type="ARBA" id="ARBA00006087"/>
    </source>
</evidence>
<evidence type="ECO:0000313" key="17">
    <source>
        <dbReference type="EMBL" id="MBM9433737.1"/>
    </source>
</evidence>
<dbReference type="EMBL" id="JAFFJS010000005">
    <property type="protein sequence ID" value="MBM9433737.1"/>
    <property type="molecule type" value="Genomic_DNA"/>
</dbReference>
<keyword evidence="10 14" id="KW-0418">Kinase</keyword>
<evidence type="ECO:0000256" key="15">
    <source>
        <dbReference type="RuleBase" id="RU003530"/>
    </source>
</evidence>
<dbReference type="EC" id="2.7.1.33" evidence="5 14"/>
<reference evidence="18" key="1">
    <citation type="submission" date="2021-02" db="EMBL/GenBank/DDBJ databases">
        <title>Leucobacter sp. CX169.</title>
        <authorList>
            <person name="Cheng Y."/>
        </authorList>
    </citation>
    <scope>NUCLEOTIDE SEQUENCE [LARGE SCALE GENOMIC DNA]</scope>
    <source>
        <strain evidence="18">JY899</strain>
    </source>
</reference>
<evidence type="ECO:0000256" key="11">
    <source>
        <dbReference type="ARBA" id="ARBA00022840"/>
    </source>
</evidence>
<dbReference type="Pfam" id="PF00485">
    <property type="entry name" value="PRK"/>
    <property type="match status" value="1"/>
</dbReference>
<dbReference type="SUPFAM" id="SSF52540">
    <property type="entry name" value="P-loop containing nucleoside triphosphate hydrolases"/>
    <property type="match status" value="1"/>
</dbReference>
<dbReference type="Proteomes" id="UP000705983">
    <property type="component" value="Unassembled WGS sequence"/>
</dbReference>
<dbReference type="PIRSF" id="PIRSF000545">
    <property type="entry name" value="Pantothenate_kin"/>
    <property type="match status" value="1"/>
</dbReference>
<comment type="subcellular location">
    <subcellularLocation>
        <location evidence="2 14 15">Cytoplasm</location>
    </subcellularLocation>
</comment>
<keyword evidence="9 14" id="KW-0547">Nucleotide-binding</keyword>
<gene>
    <name evidence="14" type="primary">coaA</name>
    <name evidence="17" type="ORF">JVW63_08520</name>
</gene>
<evidence type="ECO:0000259" key="16">
    <source>
        <dbReference type="Pfam" id="PF00485"/>
    </source>
</evidence>
<protein>
    <recommendedName>
        <fullName evidence="6 14">Pantothenate kinase</fullName>
        <ecNumber evidence="5 14">2.7.1.33</ecNumber>
    </recommendedName>
    <alternativeName>
        <fullName evidence="13 14">Pantothenic acid kinase</fullName>
    </alternativeName>
</protein>
<evidence type="ECO:0000256" key="2">
    <source>
        <dbReference type="ARBA" id="ARBA00004496"/>
    </source>
</evidence>
<evidence type="ECO:0000256" key="1">
    <source>
        <dbReference type="ARBA" id="ARBA00001206"/>
    </source>
</evidence>
<dbReference type="InterPro" id="IPR006083">
    <property type="entry name" value="PRK/URK"/>
</dbReference>
<organism evidence="17 18">
    <name type="scientific">Flaviflexus equikiangi</name>
    <dbReference type="NCBI Taxonomy" id="2758573"/>
    <lineage>
        <taxon>Bacteria</taxon>
        <taxon>Bacillati</taxon>
        <taxon>Actinomycetota</taxon>
        <taxon>Actinomycetes</taxon>
        <taxon>Actinomycetales</taxon>
        <taxon>Actinomycetaceae</taxon>
        <taxon>Flaviflexus</taxon>
    </lineage>
</organism>
<evidence type="ECO:0000256" key="6">
    <source>
        <dbReference type="ARBA" id="ARBA00015080"/>
    </source>
</evidence>
<evidence type="ECO:0000256" key="5">
    <source>
        <dbReference type="ARBA" id="ARBA00012102"/>
    </source>
</evidence>
<name>A0ABS2TGI5_9ACTO</name>
<evidence type="ECO:0000256" key="12">
    <source>
        <dbReference type="ARBA" id="ARBA00022993"/>
    </source>
</evidence>
<comment type="catalytic activity">
    <reaction evidence="1 14 15">
        <text>(R)-pantothenate + ATP = (R)-4'-phosphopantothenate + ADP + H(+)</text>
        <dbReference type="Rhea" id="RHEA:16373"/>
        <dbReference type="ChEBI" id="CHEBI:10986"/>
        <dbReference type="ChEBI" id="CHEBI:15378"/>
        <dbReference type="ChEBI" id="CHEBI:29032"/>
        <dbReference type="ChEBI" id="CHEBI:30616"/>
        <dbReference type="ChEBI" id="CHEBI:456216"/>
        <dbReference type="EC" id="2.7.1.33"/>
    </reaction>
</comment>